<accession>A0A2B4QXQ6</accession>
<feature type="non-terminal residue" evidence="1">
    <location>
        <position position="1"/>
    </location>
</feature>
<dbReference type="AlphaFoldDB" id="A0A2B4QXQ6"/>
<gene>
    <name evidence="1" type="ORF">AWC38_SpisGene25475</name>
</gene>
<proteinExistence type="predicted"/>
<protein>
    <submittedName>
        <fullName evidence="1">Uncharacterized protein</fullName>
    </submittedName>
</protein>
<evidence type="ECO:0000313" key="1">
    <source>
        <dbReference type="EMBL" id="PFX11074.1"/>
    </source>
</evidence>
<dbReference type="Proteomes" id="UP000225706">
    <property type="component" value="Unassembled WGS sequence"/>
</dbReference>
<dbReference type="EMBL" id="LSMT01003928">
    <property type="protein sequence ID" value="PFX11074.1"/>
    <property type="molecule type" value="Genomic_DNA"/>
</dbReference>
<reference evidence="2" key="1">
    <citation type="journal article" date="2017" name="bioRxiv">
        <title>Comparative analysis of the genomes of Stylophora pistillata and Acropora digitifera provides evidence for extensive differences between species of corals.</title>
        <authorList>
            <person name="Voolstra C.R."/>
            <person name="Li Y."/>
            <person name="Liew Y.J."/>
            <person name="Baumgarten S."/>
            <person name="Zoccola D."/>
            <person name="Flot J.-F."/>
            <person name="Tambutte S."/>
            <person name="Allemand D."/>
            <person name="Aranda M."/>
        </authorList>
    </citation>
    <scope>NUCLEOTIDE SEQUENCE [LARGE SCALE GENOMIC DNA]</scope>
</reference>
<organism evidence="1 2">
    <name type="scientific">Stylophora pistillata</name>
    <name type="common">Smooth cauliflower coral</name>
    <dbReference type="NCBI Taxonomy" id="50429"/>
    <lineage>
        <taxon>Eukaryota</taxon>
        <taxon>Metazoa</taxon>
        <taxon>Cnidaria</taxon>
        <taxon>Anthozoa</taxon>
        <taxon>Hexacorallia</taxon>
        <taxon>Scleractinia</taxon>
        <taxon>Astrocoeniina</taxon>
        <taxon>Pocilloporidae</taxon>
        <taxon>Stylophora</taxon>
    </lineage>
</organism>
<keyword evidence="2" id="KW-1185">Reference proteome</keyword>
<sequence>NSSIMGIREVVVSLASSTEFTIAIDEVLTHVKTGTIFFFLANALVVEFTDVWSGATSSSSLDLTLVNNHLQYFLKKIEVEETKAEVSQNAHRMFVSILVRPFALVTKFARFFDKERA</sequence>
<comment type="caution">
    <text evidence="1">The sequence shown here is derived from an EMBL/GenBank/DDBJ whole genome shotgun (WGS) entry which is preliminary data.</text>
</comment>
<evidence type="ECO:0000313" key="2">
    <source>
        <dbReference type="Proteomes" id="UP000225706"/>
    </source>
</evidence>
<name>A0A2B4QXQ6_STYPI</name>